<name>A0ABR7RS52_9PROT</name>
<keyword evidence="3" id="KW-1185">Reference proteome</keyword>
<keyword evidence="1" id="KW-0472">Membrane</keyword>
<dbReference type="Proteomes" id="UP000626026">
    <property type="component" value="Unassembled WGS sequence"/>
</dbReference>
<evidence type="ECO:0000313" key="2">
    <source>
        <dbReference type="EMBL" id="MBC9209465.1"/>
    </source>
</evidence>
<gene>
    <name evidence="2" type="ORF">IBL26_21645</name>
</gene>
<organism evidence="2 3">
    <name type="scientific">Teichococcus aerophilus</name>
    <dbReference type="NCBI Taxonomy" id="1224513"/>
    <lineage>
        <taxon>Bacteria</taxon>
        <taxon>Pseudomonadati</taxon>
        <taxon>Pseudomonadota</taxon>
        <taxon>Alphaproteobacteria</taxon>
        <taxon>Acetobacterales</taxon>
        <taxon>Roseomonadaceae</taxon>
        <taxon>Roseomonas</taxon>
    </lineage>
</organism>
<proteinExistence type="predicted"/>
<evidence type="ECO:0000313" key="3">
    <source>
        <dbReference type="Proteomes" id="UP000626026"/>
    </source>
</evidence>
<keyword evidence="1" id="KW-1133">Transmembrane helix</keyword>
<keyword evidence="1" id="KW-0812">Transmembrane</keyword>
<dbReference type="EMBL" id="JACTVA010000056">
    <property type="protein sequence ID" value="MBC9209465.1"/>
    <property type="molecule type" value="Genomic_DNA"/>
</dbReference>
<comment type="caution">
    <text evidence="2">The sequence shown here is derived from an EMBL/GenBank/DDBJ whole genome shotgun (WGS) entry which is preliminary data.</text>
</comment>
<sequence>MHPTIEWYDILLLGAAVFWPLSITALLALAWLGWRKRRHWAGVALLLASLALTVIVAQAALHTR</sequence>
<feature type="transmembrane region" description="Helical" evidence="1">
    <location>
        <begin position="12"/>
        <end position="33"/>
    </location>
</feature>
<evidence type="ECO:0000256" key="1">
    <source>
        <dbReference type="SAM" id="Phobius"/>
    </source>
</evidence>
<dbReference type="RefSeq" id="WP_187786596.1">
    <property type="nucleotide sequence ID" value="NZ_JACTVA010000056.1"/>
</dbReference>
<protein>
    <submittedName>
        <fullName evidence="2">Uncharacterized protein</fullName>
    </submittedName>
</protein>
<feature type="transmembrane region" description="Helical" evidence="1">
    <location>
        <begin position="40"/>
        <end position="61"/>
    </location>
</feature>
<accession>A0ABR7RS52</accession>
<reference evidence="2 3" key="1">
    <citation type="journal article" date="2013" name="Int. J. Syst. Evol. Microbiol.">
        <title>Roseomonas aerophila sp. nov., isolated from air.</title>
        <authorList>
            <person name="Kim S.J."/>
            <person name="Weon H.Y."/>
            <person name="Ahn J.H."/>
            <person name="Hong S.B."/>
            <person name="Seok S.J."/>
            <person name="Whang K.S."/>
            <person name="Kwon S.W."/>
        </authorList>
    </citation>
    <scope>NUCLEOTIDE SEQUENCE [LARGE SCALE GENOMIC DNA]</scope>
    <source>
        <strain evidence="2 3">NBRC 108923</strain>
    </source>
</reference>